<evidence type="ECO:0000256" key="1">
    <source>
        <dbReference type="ARBA" id="ARBA00011738"/>
    </source>
</evidence>
<dbReference type="InterPro" id="IPR011008">
    <property type="entry name" value="Dimeric_a/b-barrel"/>
</dbReference>
<dbReference type="Gene3D" id="3.30.70.100">
    <property type="match status" value="1"/>
</dbReference>
<reference evidence="3" key="1">
    <citation type="submission" date="2022-11" db="EMBL/GenBank/DDBJ databases">
        <authorList>
            <person name="Petersen C."/>
        </authorList>
    </citation>
    <scope>NUCLEOTIDE SEQUENCE</scope>
    <source>
        <strain evidence="3">IBT 19713</strain>
    </source>
</reference>
<gene>
    <name evidence="3" type="ORF">N7468_001628</name>
</gene>
<dbReference type="OrthoDB" id="1601230at2759"/>
<dbReference type="InterPro" id="IPR044662">
    <property type="entry name" value="HS1/DABB1-like"/>
</dbReference>
<protein>
    <submittedName>
        <fullName evidence="3">Stress responsive A/B barrel domain protein</fullName>
    </submittedName>
</protein>
<dbReference type="PANTHER" id="PTHR33178:SF10">
    <property type="entry name" value="STRESS-RESPONSE A_B BARREL DOMAIN-CONTAINING PROTEIN"/>
    <property type="match status" value="1"/>
</dbReference>
<evidence type="ECO:0000313" key="4">
    <source>
        <dbReference type="Proteomes" id="UP001150941"/>
    </source>
</evidence>
<dbReference type="Pfam" id="PF07876">
    <property type="entry name" value="Dabb"/>
    <property type="match status" value="1"/>
</dbReference>
<dbReference type="RefSeq" id="XP_058334066.1">
    <property type="nucleotide sequence ID" value="XM_058470925.1"/>
</dbReference>
<proteinExistence type="predicted"/>
<reference evidence="3" key="2">
    <citation type="journal article" date="2023" name="IMA Fungus">
        <title>Comparative genomic study of the Penicillium genus elucidates a diverse pangenome and 15 lateral gene transfer events.</title>
        <authorList>
            <person name="Petersen C."/>
            <person name="Sorensen T."/>
            <person name="Nielsen M.R."/>
            <person name="Sondergaard T.E."/>
            <person name="Sorensen J.L."/>
            <person name="Fitzpatrick D.A."/>
            <person name="Frisvad J.C."/>
            <person name="Nielsen K.L."/>
        </authorList>
    </citation>
    <scope>NUCLEOTIDE SEQUENCE</scope>
    <source>
        <strain evidence="3">IBT 19713</strain>
    </source>
</reference>
<dbReference type="PANTHER" id="PTHR33178">
    <property type="match status" value="1"/>
</dbReference>
<dbReference type="InterPro" id="IPR013097">
    <property type="entry name" value="Dabb"/>
</dbReference>
<dbReference type="GeneID" id="83198228"/>
<sequence>MSITHIVLLQLKPDVDPAAIQQASMHFLSLKDTCVNPTSKQPYILKISGGSDNSPEGLQDGISHAFVVEFANEADRDYYVKEDPAHQMFKQQVGPLLQKIQVIDFAPELFAKAYSKSLA</sequence>
<accession>A0A9W9PH59</accession>
<organism evidence="3 4">
    <name type="scientific">Penicillium chermesinum</name>
    <dbReference type="NCBI Taxonomy" id="63820"/>
    <lineage>
        <taxon>Eukaryota</taxon>
        <taxon>Fungi</taxon>
        <taxon>Dikarya</taxon>
        <taxon>Ascomycota</taxon>
        <taxon>Pezizomycotina</taxon>
        <taxon>Eurotiomycetes</taxon>
        <taxon>Eurotiomycetidae</taxon>
        <taxon>Eurotiales</taxon>
        <taxon>Aspergillaceae</taxon>
        <taxon>Penicillium</taxon>
    </lineage>
</organism>
<name>A0A9W9PH59_9EURO</name>
<comment type="subunit">
    <text evidence="1">Homodimer.</text>
</comment>
<dbReference type="Proteomes" id="UP001150941">
    <property type="component" value="Unassembled WGS sequence"/>
</dbReference>
<dbReference type="AlphaFoldDB" id="A0A9W9PH59"/>
<dbReference type="SUPFAM" id="SSF54909">
    <property type="entry name" value="Dimeric alpha+beta barrel"/>
    <property type="match status" value="1"/>
</dbReference>
<comment type="caution">
    <text evidence="3">The sequence shown here is derived from an EMBL/GenBank/DDBJ whole genome shotgun (WGS) entry which is preliminary data.</text>
</comment>
<keyword evidence="4" id="KW-1185">Reference proteome</keyword>
<evidence type="ECO:0000313" key="3">
    <source>
        <dbReference type="EMBL" id="KAJ5246645.1"/>
    </source>
</evidence>
<evidence type="ECO:0000259" key="2">
    <source>
        <dbReference type="PROSITE" id="PS51502"/>
    </source>
</evidence>
<dbReference type="PROSITE" id="PS51502">
    <property type="entry name" value="S_R_A_B_BARREL"/>
    <property type="match status" value="1"/>
</dbReference>
<feature type="domain" description="Stress-response A/B barrel" evidence="2">
    <location>
        <begin position="3"/>
        <end position="105"/>
    </location>
</feature>
<dbReference type="EMBL" id="JAPQKS010000002">
    <property type="protein sequence ID" value="KAJ5246645.1"/>
    <property type="molecule type" value="Genomic_DNA"/>
</dbReference>
<dbReference type="SMART" id="SM00886">
    <property type="entry name" value="Dabb"/>
    <property type="match status" value="1"/>
</dbReference>